<dbReference type="PRINTS" id="PR00337">
    <property type="entry name" value="LEUILEVALBP"/>
</dbReference>
<feature type="domain" description="Leucine-binding protein" evidence="6">
    <location>
        <begin position="59"/>
        <end position="430"/>
    </location>
</feature>
<comment type="similarity">
    <text evidence="1">Belongs to the leucine-binding protein family.</text>
</comment>
<dbReference type="CDD" id="cd19978">
    <property type="entry name" value="PBP1_ABC_ligand_binding-like"/>
    <property type="match status" value="1"/>
</dbReference>
<dbReference type="RefSeq" id="WP_184029053.1">
    <property type="nucleotide sequence ID" value="NZ_JACHFN010000007.1"/>
</dbReference>
<evidence type="ECO:0000313" key="7">
    <source>
        <dbReference type="EMBL" id="MBB5234779.1"/>
    </source>
</evidence>
<reference evidence="7 8" key="1">
    <citation type="submission" date="2020-08" db="EMBL/GenBank/DDBJ databases">
        <title>Genomic Encyclopedia of Type Strains, Phase IV (KMG-IV): sequencing the most valuable type-strain genomes for metagenomic binning, comparative biology and taxonomic classification.</title>
        <authorList>
            <person name="Goeker M."/>
        </authorList>
    </citation>
    <scope>NUCLEOTIDE SEQUENCE [LARGE SCALE GENOMIC DNA]</scope>
    <source>
        <strain evidence="7 8">DSM 101791</strain>
    </source>
</reference>
<dbReference type="Gene3D" id="3.40.50.2300">
    <property type="match status" value="2"/>
</dbReference>
<name>A0A7W8GG83_9DEIO</name>
<comment type="caution">
    <text evidence="7">The sequence shown here is derived from an EMBL/GenBank/DDBJ whole genome shotgun (WGS) entry which is preliminary data.</text>
</comment>
<gene>
    <name evidence="7" type="ORF">HNQ09_002222</name>
</gene>
<dbReference type="InterPro" id="IPR028081">
    <property type="entry name" value="Leu-bd"/>
</dbReference>
<evidence type="ECO:0000256" key="1">
    <source>
        <dbReference type="ARBA" id="ARBA00010062"/>
    </source>
</evidence>
<evidence type="ECO:0000259" key="6">
    <source>
        <dbReference type="Pfam" id="PF13458"/>
    </source>
</evidence>
<sequence length="442" mass="47792">MPIFPRLPRRLSPPRLPVPRAATPAAGSPTSRGARLALSAALLAGLSAAGAQSTPRAAPIKIGMSAAFTGASAGLGTEYYRGAKAYFDEVNAGGGVGGRRLQLVALDDAYQPTQAVTNTVQLIEREKVFALFNYVGTPTLTAALPVLKSLGTQQISLIGNLTGAQVQRTLPYSSDVFNIRPSYREEMEAQVEQLWAAGFRKFGVFYQLDAYGRSGTDAVARALAKRGARITAEATYRRGATADADMGAAMRHLREADVEVVLCTGAYQGVAAFIRSARDASWGVPITNLSFVSADNLLELLQASGRQRGRDYTQALFNTQVVPSYADTRYAGVREYRQLMDKWKPQLPATLRDKTYKPAAYSFVGLEGFLNAKVIVHALRASGSPLTQARFRSALERTSKLDLGLAEPVSFSRDRHQGLQQVYLTAVKGGRWVTVDRWNAAP</sequence>
<dbReference type="InterPro" id="IPR028082">
    <property type="entry name" value="Peripla_BP_I"/>
</dbReference>
<dbReference type="PANTHER" id="PTHR47235">
    <property type="entry name" value="BLR6548 PROTEIN"/>
    <property type="match status" value="1"/>
</dbReference>
<keyword evidence="2" id="KW-0813">Transport</keyword>
<feature type="region of interest" description="Disordered" evidence="5">
    <location>
        <begin position="1"/>
        <end position="31"/>
    </location>
</feature>
<dbReference type="AlphaFoldDB" id="A0A7W8GG83"/>
<keyword evidence="3" id="KW-0732">Signal</keyword>
<dbReference type="Proteomes" id="UP000525389">
    <property type="component" value="Unassembled WGS sequence"/>
</dbReference>
<organism evidence="7 8">
    <name type="scientific">Deinococcus budaensis</name>
    <dbReference type="NCBI Taxonomy" id="1665626"/>
    <lineage>
        <taxon>Bacteria</taxon>
        <taxon>Thermotogati</taxon>
        <taxon>Deinococcota</taxon>
        <taxon>Deinococci</taxon>
        <taxon>Deinococcales</taxon>
        <taxon>Deinococcaceae</taxon>
        <taxon>Deinococcus</taxon>
    </lineage>
</organism>
<proteinExistence type="inferred from homology"/>
<keyword evidence="4" id="KW-0029">Amino-acid transport</keyword>
<dbReference type="InterPro" id="IPR000709">
    <property type="entry name" value="Leu_Ile_Val-bd"/>
</dbReference>
<evidence type="ECO:0000256" key="3">
    <source>
        <dbReference type="ARBA" id="ARBA00022729"/>
    </source>
</evidence>
<evidence type="ECO:0000256" key="2">
    <source>
        <dbReference type="ARBA" id="ARBA00022448"/>
    </source>
</evidence>
<protein>
    <submittedName>
        <fullName evidence="7">ABC-type branched-subunit amino acid transport system substrate-binding protein</fullName>
    </submittedName>
</protein>
<dbReference type="PANTHER" id="PTHR47235:SF1">
    <property type="entry name" value="BLR6548 PROTEIN"/>
    <property type="match status" value="1"/>
</dbReference>
<dbReference type="SUPFAM" id="SSF53822">
    <property type="entry name" value="Periplasmic binding protein-like I"/>
    <property type="match status" value="1"/>
</dbReference>
<evidence type="ECO:0000256" key="5">
    <source>
        <dbReference type="SAM" id="MobiDB-lite"/>
    </source>
</evidence>
<dbReference type="Pfam" id="PF13458">
    <property type="entry name" value="Peripla_BP_6"/>
    <property type="match status" value="1"/>
</dbReference>
<keyword evidence="8" id="KW-1185">Reference proteome</keyword>
<accession>A0A7W8GG83</accession>
<evidence type="ECO:0000256" key="4">
    <source>
        <dbReference type="ARBA" id="ARBA00022970"/>
    </source>
</evidence>
<dbReference type="EMBL" id="JACHFN010000007">
    <property type="protein sequence ID" value="MBB5234779.1"/>
    <property type="molecule type" value="Genomic_DNA"/>
</dbReference>
<evidence type="ECO:0000313" key="8">
    <source>
        <dbReference type="Proteomes" id="UP000525389"/>
    </source>
</evidence>
<dbReference type="GO" id="GO:0006865">
    <property type="term" value="P:amino acid transport"/>
    <property type="evidence" value="ECO:0007669"/>
    <property type="project" value="UniProtKB-KW"/>
</dbReference>